<dbReference type="EMBL" id="ODYU01008751">
    <property type="protein sequence ID" value="SOQ52622.1"/>
    <property type="molecule type" value="Genomic_DNA"/>
</dbReference>
<proteinExistence type="predicted"/>
<reference evidence="1" key="1">
    <citation type="submission" date="2016-07" db="EMBL/GenBank/DDBJ databases">
        <authorList>
            <person name="Bretaudeau A."/>
        </authorList>
    </citation>
    <scope>NUCLEOTIDE SEQUENCE</scope>
    <source>
        <strain evidence="1">Rice</strain>
        <tissue evidence="1">Whole body</tissue>
    </source>
</reference>
<sequence>MPLYNVQLYTRLCYKSQVIGVSLLPYGTMLDSVQLLRNFRKFEISPIICCATQESNPRPLAQQSHLRSLDQRGSHVCCMSKRLKVNKCVVGVCVAWRRAEVGAGRLGAVRVALCRISE</sequence>
<accession>A0A2H1WI96</accession>
<organism evidence="1">
    <name type="scientific">Spodoptera frugiperda</name>
    <name type="common">Fall armyworm</name>
    <dbReference type="NCBI Taxonomy" id="7108"/>
    <lineage>
        <taxon>Eukaryota</taxon>
        <taxon>Metazoa</taxon>
        <taxon>Ecdysozoa</taxon>
        <taxon>Arthropoda</taxon>
        <taxon>Hexapoda</taxon>
        <taxon>Insecta</taxon>
        <taxon>Pterygota</taxon>
        <taxon>Neoptera</taxon>
        <taxon>Endopterygota</taxon>
        <taxon>Lepidoptera</taxon>
        <taxon>Glossata</taxon>
        <taxon>Ditrysia</taxon>
        <taxon>Noctuoidea</taxon>
        <taxon>Noctuidae</taxon>
        <taxon>Amphipyrinae</taxon>
        <taxon>Spodoptera</taxon>
    </lineage>
</organism>
<dbReference type="AlphaFoldDB" id="A0A2H1WI96"/>
<name>A0A2H1WI96_SPOFR</name>
<gene>
    <name evidence="1" type="ORF">SFRICE_034490</name>
</gene>
<protein>
    <submittedName>
        <fullName evidence="1">SFRICE_034490</fullName>
    </submittedName>
</protein>
<evidence type="ECO:0000313" key="1">
    <source>
        <dbReference type="EMBL" id="SOQ52622.1"/>
    </source>
</evidence>